<accession>A0A9X0AT29</accession>
<reference evidence="2" key="1">
    <citation type="submission" date="2022-11" db="EMBL/GenBank/DDBJ databases">
        <title>Genome Resource of Sclerotinia nivalis Strain SnTB1, a Plant Pathogen Isolated from American Ginseng.</title>
        <authorList>
            <person name="Fan S."/>
        </authorList>
    </citation>
    <scope>NUCLEOTIDE SEQUENCE</scope>
    <source>
        <strain evidence="2">SnTB1</strain>
    </source>
</reference>
<evidence type="ECO:0000256" key="1">
    <source>
        <dbReference type="SAM" id="Coils"/>
    </source>
</evidence>
<sequence length="262" mass="30183">MLRFAKEEAEHKTSRLEETIKRLRAEATAGERVFHQSKVDAEGWHKKELAQLTANLEATTTKAEQANAELKRTKRDLQKALGKSNNNLAKKTAYLAEKERELSIATAALTTNSSDLESTREALAKAKEDHINCAETIKSLETSLRDSEAINNASRTNARMEEDRVTKGIEKATMALEERLNEMVHNNKGLEEKCNMLQDRVWNQEITGRARQHQLLQTIVEEHRHRDRAVEYQRLFDLEQARTFELDMEIHDLHHKFGLDKE</sequence>
<keyword evidence="3" id="KW-1185">Reference proteome</keyword>
<keyword evidence="1" id="KW-0175">Coiled coil</keyword>
<evidence type="ECO:0000313" key="2">
    <source>
        <dbReference type="EMBL" id="KAJ8068456.1"/>
    </source>
</evidence>
<comment type="caution">
    <text evidence="2">The sequence shown here is derived from an EMBL/GenBank/DDBJ whole genome shotgun (WGS) entry which is preliminary data.</text>
</comment>
<dbReference type="OrthoDB" id="3557439at2759"/>
<name>A0A9X0AT29_9HELO</name>
<protein>
    <submittedName>
        <fullName evidence="2">Uncharacterized protein</fullName>
    </submittedName>
</protein>
<evidence type="ECO:0000313" key="3">
    <source>
        <dbReference type="Proteomes" id="UP001152300"/>
    </source>
</evidence>
<dbReference type="AlphaFoldDB" id="A0A9X0AT29"/>
<organism evidence="2 3">
    <name type="scientific">Sclerotinia nivalis</name>
    <dbReference type="NCBI Taxonomy" id="352851"/>
    <lineage>
        <taxon>Eukaryota</taxon>
        <taxon>Fungi</taxon>
        <taxon>Dikarya</taxon>
        <taxon>Ascomycota</taxon>
        <taxon>Pezizomycotina</taxon>
        <taxon>Leotiomycetes</taxon>
        <taxon>Helotiales</taxon>
        <taxon>Sclerotiniaceae</taxon>
        <taxon>Sclerotinia</taxon>
    </lineage>
</organism>
<gene>
    <name evidence="2" type="ORF">OCU04_004011</name>
</gene>
<dbReference type="EMBL" id="JAPEIS010000003">
    <property type="protein sequence ID" value="KAJ8068456.1"/>
    <property type="molecule type" value="Genomic_DNA"/>
</dbReference>
<feature type="coiled-coil region" evidence="1">
    <location>
        <begin position="173"/>
        <end position="200"/>
    </location>
</feature>
<dbReference type="Proteomes" id="UP001152300">
    <property type="component" value="Unassembled WGS sequence"/>
</dbReference>
<proteinExistence type="predicted"/>
<feature type="coiled-coil region" evidence="1">
    <location>
        <begin position="2"/>
        <end position="87"/>
    </location>
</feature>